<dbReference type="InterPro" id="IPR000595">
    <property type="entry name" value="cNMP-bd_dom"/>
</dbReference>
<protein>
    <submittedName>
        <fullName evidence="6">CRP/FNR family transcriptional regulator, anaerobic regulatory protein</fullName>
    </submittedName>
</protein>
<dbReference type="GO" id="GO:0003700">
    <property type="term" value="F:DNA-binding transcription factor activity"/>
    <property type="evidence" value="ECO:0007669"/>
    <property type="project" value="TreeGrafter"/>
</dbReference>
<evidence type="ECO:0000256" key="1">
    <source>
        <dbReference type="ARBA" id="ARBA00023015"/>
    </source>
</evidence>
<evidence type="ECO:0000256" key="2">
    <source>
        <dbReference type="ARBA" id="ARBA00023125"/>
    </source>
</evidence>
<proteinExistence type="predicted"/>
<evidence type="ECO:0000259" key="5">
    <source>
        <dbReference type="PROSITE" id="PS51063"/>
    </source>
</evidence>
<reference evidence="7" key="1">
    <citation type="submission" date="2016-10" db="EMBL/GenBank/DDBJ databases">
        <authorList>
            <person name="Varghese N."/>
            <person name="Submissions S."/>
        </authorList>
    </citation>
    <scope>NUCLEOTIDE SEQUENCE [LARGE SCALE GENOMIC DNA]</scope>
    <source>
        <strain evidence="7">DSM 241</strain>
    </source>
</reference>
<dbReference type="PANTHER" id="PTHR24567:SF28">
    <property type="entry name" value="LISTERIOLYSIN REGULATORY PROTEIN"/>
    <property type="match status" value="1"/>
</dbReference>
<dbReference type="OrthoDB" id="7643467at2"/>
<organism evidence="6 7">
    <name type="scientific">Ectothiorhodospira marina</name>
    <dbReference type="NCBI Taxonomy" id="1396821"/>
    <lineage>
        <taxon>Bacteria</taxon>
        <taxon>Pseudomonadati</taxon>
        <taxon>Pseudomonadota</taxon>
        <taxon>Gammaproteobacteria</taxon>
        <taxon>Chromatiales</taxon>
        <taxon>Ectothiorhodospiraceae</taxon>
        <taxon>Ectothiorhodospira</taxon>
    </lineage>
</organism>
<feature type="domain" description="Cyclic nucleotide-binding" evidence="4">
    <location>
        <begin position="31"/>
        <end position="114"/>
    </location>
</feature>
<dbReference type="Pfam" id="PF00027">
    <property type="entry name" value="cNMP_binding"/>
    <property type="match status" value="1"/>
</dbReference>
<keyword evidence="1" id="KW-0805">Transcription regulation</keyword>
<evidence type="ECO:0000313" key="6">
    <source>
        <dbReference type="EMBL" id="SEL35935.1"/>
    </source>
</evidence>
<dbReference type="AlphaFoldDB" id="A0A1H7PL09"/>
<dbReference type="InterPro" id="IPR036388">
    <property type="entry name" value="WH-like_DNA-bd_sf"/>
</dbReference>
<dbReference type="PRINTS" id="PR00034">
    <property type="entry name" value="HTHCRP"/>
</dbReference>
<name>A0A1H7PL09_9GAMM</name>
<dbReference type="SUPFAM" id="SSF51206">
    <property type="entry name" value="cAMP-binding domain-like"/>
    <property type="match status" value="1"/>
</dbReference>
<dbReference type="InterPro" id="IPR036390">
    <property type="entry name" value="WH_DNA-bd_sf"/>
</dbReference>
<dbReference type="SUPFAM" id="SSF46785">
    <property type="entry name" value="Winged helix' DNA-binding domain"/>
    <property type="match status" value="1"/>
</dbReference>
<sequence>MSIRNKPNGGRPPAPLMDNDCMRCPVRAESLFGALPDDVVERLNNPSEHLVIPAGEVIYQENAEALASYTLKDGVIKLTRTAVNGREQILRLLTQGDIMGVESLLGQTYNHTATTLTPVQLCRLPLSVLKRLQTDHPTLNNALLARWAAALQQVETLAVELGTKKANERLATFLLYWADKNGGHAQVPLPLSRTETGELLGLTVETVSRFFAEWKRRGYVSEKAGVLTLHDREALNQLGGGYTATKLTALTGSPRIG</sequence>
<dbReference type="CDD" id="cd00038">
    <property type="entry name" value="CAP_ED"/>
    <property type="match status" value="1"/>
</dbReference>
<dbReference type="InterPro" id="IPR012318">
    <property type="entry name" value="HTH_CRP"/>
</dbReference>
<dbReference type="InterPro" id="IPR014710">
    <property type="entry name" value="RmlC-like_jellyroll"/>
</dbReference>
<feature type="domain" description="HTH crp-type" evidence="5">
    <location>
        <begin position="164"/>
        <end position="233"/>
    </location>
</feature>
<keyword evidence="7" id="KW-1185">Reference proteome</keyword>
<evidence type="ECO:0000256" key="3">
    <source>
        <dbReference type="ARBA" id="ARBA00023163"/>
    </source>
</evidence>
<dbReference type="Proteomes" id="UP000199256">
    <property type="component" value="Unassembled WGS sequence"/>
</dbReference>
<dbReference type="CDD" id="cd00092">
    <property type="entry name" value="HTH_CRP"/>
    <property type="match status" value="1"/>
</dbReference>
<dbReference type="PANTHER" id="PTHR24567">
    <property type="entry name" value="CRP FAMILY TRANSCRIPTIONAL REGULATORY PROTEIN"/>
    <property type="match status" value="1"/>
</dbReference>
<dbReference type="STRING" id="1396821.SAMN05444515_11448"/>
<dbReference type="PROSITE" id="PS50042">
    <property type="entry name" value="CNMP_BINDING_3"/>
    <property type="match status" value="1"/>
</dbReference>
<keyword evidence="3" id="KW-0804">Transcription</keyword>
<dbReference type="SMART" id="SM00100">
    <property type="entry name" value="cNMP"/>
    <property type="match status" value="1"/>
</dbReference>
<accession>A0A1H7PL09</accession>
<evidence type="ECO:0000259" key="4">
    <source>
        <dbReference type="PROSITE" id="PS50042"/>
    </source>
</evidence>
<dbReference type="PROSITE" id="PS51063">
    <property type="entry name" value="HTH_CRP_2"/>
    <property type="match status" value="1"/>
</dbReference>
<dbReference type="GO" id="GO:0005829">
    <property type="term" value="C:cytosol"/>
    <property type="evidence" value="ECO:0007669"/>
    <property type="project" value="TreeGrafter"/>
</dbReference>
<dbReference type="Pfam" id="PF13545">
    <property type="entry name" value="HTH_Crp_2"/>
    <property type="match status" value="1"/>
</dbReference>
<dbReference type="SMART" id="SM00419">
    <property type="entry name" value="HTH_CRP"/>
    <property type="match status" value="1"/>
</dbReference>
<dbReference type="EMBL" id="FOAA01000014">
    <property type="protein sequence ID" value="SEL35935.1"/>
    <property type="molecule type" value="Genomic_DNA"/>
</dbReference>
<keyword evidence="2" id="KW-0238">DNA-binding</keyword>
<dbReference type="InterPro" id="IPR050397">
    <property type="entry name" value="Env_Response_Regulators"/>
</dbReference>
<evidence type="ECO:0000313" key="7">
    <source>
        <dbReference type="Proteomes" id="UP000199256"/>
    </source>
</evidence>
<gene>
    <name evidence="6" type="ORF">SAMN05444515_11448</name>
</gene>
<dbReference type="InterPro" id="IPR018490">
    <property type="entry name" value="cNMP-bd_dom_sf"/>
</dbReference>
<dbReference type="Gene3D" id="1.10.10.10">
    <property type="entry name" value="Winged helix-like DNA-binding domain superfamily/Winged helix DNA-binding domain"/>
    <property type="match status" value="1"/>
</dbReference>
<dbReference type="GO" id="GO:0003677">
    <property type="term" value="F:DNA binding"/>
    <property type="evidence" value="ECO:0007669"/>
    <property type="project" value="UniProtKB-KW"/>
</dbReference>
<dbReference type="Gene3D" id="2.60.120.10">
    <property type="entry name" value="Jelly Rolls"/>
    <property type="match status" value="1"/>
</dbReference>